<dbReference type="CTD" id="51204"/>
<dbReference type="Pfam" id="PF01709">
    <property type="entry name" value="Transcrip_reg"/>
    <property type="match status" value="1"/>
</dbReference>
<reference evidence="12" key="3">
    <citation type="submission" date="2025-09" db="UniProtKB">
        <authorList>
            <consortium name="Ensembl"/>
        </authorList>
    </citation>
    <scope>IDENTIFICATION</scope>
</reference>
<dbReference type="InterPro" id="IPR017856">
    <property type="entry name" value="Integrase-like_N"/>
</dbReference>
<keyword evidence="6" id="KW-0010">Activator</keyword>
<dbReference type="Gene3D" id="1.10.10.200">
    <property type="match status" value="1"/>
</dbReference>
<comment type="subcellular location">
    <subcellularLocation>
        <location evidence="1">Mitochondrion</location>
    </subcellularLocation>
</comment>
<dbReference type="SUPFAM" id="SSF75625">
    <property type="entry name" value="YebC-like"/>
    <property type="match status" value="1"/>
</dbReference>
<evidence type="ECO:0000256" key="1">
    <source>
        <dbReference type="ARBA" id="ARBA00004173"/>
    </source>
</evidence>
<dbReference type="InterPro" id="IPR049083">
    <property type="entry name" value="TACO1_YebC_N"/>
</dbReference>
<dbReference type="GeneID" id="103381604"/>
<dbReference type="FunFam" id="1.10.10.200:FF:000002">
    <property type="entry name" value="Probable transcriptional regulatory protein CLM62_37755"/>
    <property type="match status" value="1"/>
</dbReference>
<organism evidence="12 13">
    <name type="scientific">Cynoglossus semilaevis</name>
    <name type="common">Tongue sole</name>
    <dbReference type="NCBI Taxonomy" id="244447"/>
    <lineage>
        <taxon>Eukaryota</taxon>
        <taxon>Metazoa</taxon>
        <taxon>Chordata</taxon>
        <taxon>Craniata</taxon>
        <taxon>Vertebrata</taxon>
        <taxon>Euteleostomi</taxon>
        <taxon>Actinopterygii</taxon>
        <taxon>Neopterygii</taxon>
        <taxon>Teleostei</taxon>
        <taxon>Neoteleostei</taxon>
        <taxon>Acanthomorphata</taxon>
        <taxon>Carangaria</taxon>
        <taxon>Pleuronectiformes</taxon>
        <taxon>Pleuronectoidei</taxon>
        <taxon>Cynoglossidae</taxon>
        <taxon>Cynoglossinae</taxon>
        <taxon>Cynoglossus</taxon>
    </lineage>
</organism>
<dbReference type="STRING" id="244447.ENSCSEP00000014371"/>
<dbReference type="InterPro" id="IPR048300">
    <property type="entry name" value="TACO1_YebC-like_2nd/3rd_dom"/>
</dbReference>
<sequence length="298" mass="32703">MLGASVVRTLRFPVPHTLLFPVSCRTSAVVCSPALSSLQLLAPWKCCVRRLQLCSALFAGHNKWSKVRHIKGPKDEARAKMFLKFNMMIRIAVKEGGPNPDFNANLAQIMEVCRSKNMPKASVDNAIKSAEKAKAASQMVYEARGPGGCLLLIEILTDNLNRTRHEMKFLLSKNGAALSEGVRHGFTRKGVVTSLAKTLSLERALELAIEAGAEDVQETEDEEEQPLLKFICDIVELKNVRTALESEGMSIVSSGVECIPRNMSSLNEEQLNVAASLLEALQNCPDVVRVWDNIQASS</sequence>
<evidence type="ECO:0000256" key="5">
    <source>
        <dbReference type="ARBA" id="ARBA00023128"/>
    </source>
</evidence>
<evidence type="ECO:0000256" key="9">
    <source>
        <dbReference type="ARBA" id="ARBA00075676"/>
    </source>
</evidence>
<dbReference type="Proteomes" id="UP000265120">
    <property type="component" value="Chromosome 8"/>
</dbReference>
<dbReference type="InParanoid" id="A0A3P8VMA5"/>
<dbReference type="KEGG" id="csem:103381604"/>
<evidence type="ECO:0000259" key="11">
    <source>
        <dbReference type="Pfam" id="PF20772"/>
    </source>
</evidence>
<dbReference type="OrthoDB" id="2017544at2759"/>
<reference evidence="12 13" key="1">
    <citation type="journal article" date="2014" name="Nat. Genet.">
        <title>Whole-genome sequence of a flatfish provides insights into ZW sex chromosome evolution and adaptation to a benthic lifestyle.</title>
        <authorList>
            <person name="Chen S."/>
            <person name="Zhang G."/>
            <person name="Shao C."/>
            <person name="Huang Q."/>
            <person name="Liu G."/>
            <person name="Zhang P."/>
            <person name="Song W."/>
            <person name="An N."/>
            <person name="Chalopin D."/>
            <person name="Volff J.N."/>
            <person name="Hong Y."/>
            <person name="Li Q."/>
            <person name="Sha Z."/>
            <person name="Zhou H."/>
            <person name="Xie M."/>
            <person name="Yu Q."/>
            <person name="Liu Y."/>
            <person name="Xiang H."/>
            <person name="Wang N."/>
            <person name="Wu K."/>
            <person name="Yang C."/>
            <person name="Zhou Q."/>
            <person name="Liao X."/>
            <person name="Yang L."/>
            <person name="Hu Q."/>
            <person name="Zhang J."/>
            <person name="Meng L."/>
            <person name="Jin L."/>
            <person name="Tian Y."/>
            <person name="Lian J."/>
            <person name="Yang J."/>
            <person name="Miao G."/>
            <person name="Liu S."/>
            <person name="Liang Z."/>
            <person name="Yan F."/>
            <person name="Li Y."/>
            <person name="Sun B."/>
            <person name="Zhang H."/>
            <person name="Zhang J."/>
            <person name="Zhu Y."/>
            <person name="Du M."/>
            <person name="Zhao Y."/>
            <person name="Schartl M."/>
            <person name="Tang Q."/>
            <person name="Wang J."/>
        </authorList>
    </citation>
    <scope>NUCLEOTIDE SEQUENCE</scope>
</reference>
<dbReference type="InterPro" id="IPR002876">
    <property type="entry name" value="Transcrip_reg_TACO1-like"/>
</dbReference>
<comment type="function">
    <text evidence="7">Acts as a translational activator of mitochondrially-encoded cytochrome c oxidase 1.</text>
</comment>
<evidence type="ECO:0000256" key="4">
    <source>
        <dbReference type="ARBA" id="ARBA00023054"/>
    </source>
</evidence>
<dbReference type="InterPro" id="IPR026564">
    <property type="entry name" value="Transcrip_reg_TACO1-like_dom3"/>
</dbReference>
<dbReference type="Ensembl" id="ENSCSET00000014541.1">
    <property type="protein sequence ID" value="ENSCSEP00000014371.1"/>
    <property type="gene ID" value="ENSCSEG00000009255.1"/>
</dbReference>
<dbReference type="FunCoup" id="A0A3P8VMA5">
    <property type="interactions" value="514"/>
</dbReference>
<dbReference type="OMA" id="NFDIPDE"/>
<protein>
    <recommendedName>
        <fullName evidence="8">Translational activator of cytochrome c oxidase 1</fullName>
    </recommendedName>
    <alternativeName>
        <fullName evidence="9">Coiled-coil domain-containing protein 44</fullName>
    </alternativeName>
</protein>
<proteinExistence type="inferred from homology"/>
<dbReference type="Gene3D" id="3.30.70.980">
    <property type="match status" value="2"/>
</dbReference>
<evidence type="ECO:0000256" key="3">
    <source>
        <dbReference type="ARBA" id="ARBA00022845"/>
    </source>
</evidence>
<dbReference type="GO" id="GO:0006417">
    <property type="term" value="P:regulation of translation"/>
    <property type="evidence" value="ECO:0007669"/>
    <property type="project" value="UniProtKB-KW"/>
</dbReference>
<evidence type="ECO:0000256" key="7">
    <source>
        <dbReference type="ARBA" id="ARBA00053642"/>
    </source>
</evidence>
<dbReference type="AlphaFoldDB" id="A0A3P8VMA5"/>
<dbReference type="FunFam" id="3.30.70.980:FF:000008">
    <property type="entry name" value="Translational activator of cytochrome c oxidase 1"/>
    <property type="match status" value="1"/>
</dbReference>
<evidence type="ECO:0000313" key="13">
    <source>
        <dbReference type="Proteomes" id="UP000265120"/>
    </source>
</evidence>
<keyword evidence="3" id="KW-0810">Translation regulation</keyword>
<comment type="similarity">
    <text evidence="2">Belongs to the TACO1 family.</text>
</comment>
<name>A0A3P8VMA5_CYNSE</name>
<dbReference type="PANTHER" id="PTHR12532:SF0">
    <property type="entry name" value="TRANSLATIONAL ACTIVATOR OF CYTOCHROME C OXIDASE 1"/>
    <property type="match status" value="1"/>
</dbReference>
<dbReference type="HAMAP" id="MF_00693">
    <property type="entry name" value="Transcrip_reg_TACO1"/>
    <property type="match status" value="1"/>
</dbReference>
<dbReference type="Pfam" id="PF20772">
    <property type="entry name" value="TACO1_YebC_N"/>
    <property type="match status" value="1"/>
</dbReference>
<feature type="domain" description="TACO1/YebC-like N-terminal" evidence="11">
    <location>
        <begin position="62"/>
        <end position="131"/>
    </location>
</feature>
<keyword evidence="5" id="KW-0496">Mitochondrion</keyword>
<accession>A0A3P8VMA5</accession>
<evidence type="ECO:0000256" key="8">
    <source>
        <dbReference type="ARBA" id="ARBA00073666"/>
    </source>
</evidence>
<evidence type="ECO:0000256" key="6">
    <source>
        <dbReference type="ARBA" id="ARBA00023159"/>
    </source>
</evidence>
<dbReference type="PANTHER" id="PTHR12532">
    <property type="entry name" value="TRANSLATIONAL ACTIVATOR OF CYTOCHROME C OXIDASE 1"/>
    <property type="match status" value="1"/>
</dbReference>
<evidence type="ECO:0000256" key="2">
    <source>
        <dbReference type="ARBA" id="ARBA00008724"/>
    </source>
</evidence>
<evidence type="ECO:0000313" key="12">
    <source>
        <dbReference type="Ensembl" id="ENSCSEP00000014371.1"/>
    </source>
</evidence>
<dbReference type="RefSeq" id="XP_008312256.1">
    <property type="nucleotide sequence ID" value="XM_008314034.3"/>
</dbReference>
<feature type="domain" description="TACO1/YebC-like second and third" evidence="10">
    <location>
        <begin position="138"/>
        <end position="294"/>
    </location>
</feature>
<reference evidence="12" key="2">
    <citation type="submission" date="2025-08" db="UniProtKB">
        <authorList>
            <consortium name="Ensembl"/>
        </authorList>
    </citation>
    <scope>IDENTIFICATION</scope>
</reference>
<keyword evidence="13" id="KW-1185">Reference proteome</keyword>
<dbReference type="GO" id="GO:0005739">
    <property type="term" value="C:mitochondrion"/>
    <property type="evidence" value="ECO:0007669"/>
    <property type="project" value="UniProtKB-SubCell"/>
</dbReference>
<dbReference type="InterPro" id="IPR029072">
    <property type="entry name" value="YebC-like"/>
</dbReference>
<keyword evidence="4" id="KW-0175">Coiled coil</keyword>
<evidence type="ECO:0000259" key="10">
    <source>
        <dbReference type="Pfam" id="PF01709"/>
    </source>
</evidence>
<dbReference type="GeneTree" id="ENSGT00390000012820"/>